<dbReference type="InterPro" id="IPR013598">
    <property type="entry name" value="Exportin-1/Importin-b-like"/>
</dbReference>
<reference evidence="10" key="1">
    <citation type="journal article" date="2023" name="Science">
        <title>Genome structures resolve the early diversification of teleost fishes.</title>
        <authorList>
            <person name="Parey E."/>
            <person name="Louis A."/>
            <person name="Montfort J."/>
            <person name="Bouchez O."/>
            <person name="Roques C."/>
            <person name="Iampietro C."/>
            <person name="Lluch J."/>
            <person name="Castinel A."/>
            <person name="Donnadieu C."/>
            <person name="Desvignes T."/>
            <person name="Floi Bucao C."/>
            <person name="Jouanno E."/>
            <person name="Wen M."/>
            <person name="Mejri S."/>
            <person name="Dirks R."/>
            <person name="Jansen H."/>
            <person name="Henkel C."/>
            <person name="Chen W.J."/>
            <person name="Zahm M."/>
            <person name="Cabau C."/>
            <person name="Klopp C."/>
            <person name="Thompson A.W."/>
            <person name="Robinson-Rechavi M."/>
            <person name="Braasch I."/>
            <person name="Lecointre G."/>
            <person name="Bobe J."/>
            <person name="Postlethwait J.H."/>
            <person name="Berthelot C."/>
            <person name="Roest Crollius H."/>
            <person name="Guiguen Y."/>
        </authorList>
    </citation>
    <scope>NUCLEOTIDE SEQUENCE</scope>
    <source>
        <strain evidence="10">NC1722</strain>
    </source>
</reference>
<dbReference type="PANTHER" id="PTHR21452:SF4">
    <property type="entry name" value="EXPORTIN-6"/>
    <property type="match status" value="1"/>
</dbReference>
<protein>
    <recommendedName>
        <fullName evidence="9">Importin N-terminal domain-containing protein</fullName>
    </recommendedName>
</protein>
<sequence length="1156" mass="132131">MASEEASLRALESLMTEFFHSCTTNERKREIEELLNNFAQQIGAWRYCLYFLSRTHNEYVMMYSLTIFENLINKMWLGVPSQDKMEIRSCLPKLLLSEHKTLPYFIRNKLCKVIVDIGRQDWPMFYHDFFTNILQLIQSPALAPLGLILLKTTSEELACPREDLSVARKEELRKLLLEQVPTVLGLLTGTLETIWDKHSITATTPPPSPTPEESGEQLSSMLQDSHYAKQLSQSLPLLDQESLQLCSLALECLAHLFSWIPLSSSITLSLLATIFHFARFGCDLRKGKPDPSIYSSDPGPSPGSTEPQGGSPGDRARLGALAMTCINELVSKNCVPLEFWEYLLSMFQQTFFLLQKLTRENNGHTVKSRLEELDERLLPIELLPTGVFGVSGCPSLSYVEKFTEFLRLFISVHLRRIESNTLFPVVEFLALLFKYTFNQPTLEGYFSCLDIWTILLDYLTTKIKSRLSDRDAMLNRYKDVLVLLLQEVLNRIQFRYSQAQLEELDDETLDDDRQTEWQRYLRQSLEIVAKVMELLPSHAFSTLYPVLQENLNVYLGLQQFIVTTSMGRRLNITAENDCRRLHCSLRDLSSLLQAVGRLAEYFIGDVFASRFNDALTVVERLVEVTCYSSQTSLYDLETAVPSVLRPDLIDVHAQSLAALQAYSHWLAQFYSEVQRQNQTRFVNLVTSAVDANVPLISVKVPEKLLLSACHLMVSMATTVRPVFLVTLPAVQNLFNLVTGGSARRLHPEAQVLVCRALSNMLLLPWPNLPENEQQWHTRSTNHANLLAALTRQYRLLRGSTNPQQRRLALEDMKAVVHQTLKVLRDIVDSISGEATKSRQICYQSLQESVQVSLTLFPVFIHQPDVTDEMLSFFLTLLQGLRVQMGVPFTEQIIHTFLNMFTREQLAESIIQDGSAGCRLVERFLKILQVVVQEPSQTFKPFLPSIITLCMDQVYPIVAERSSPDVKGELFELLYQVLHHNWRYFFKSSVLASVQRDAPEEPMENEAQFTAAMQAFGQSFLQPDIHIFKQNLSYLESLNSKHKLYHKKLFCTSMLFHFINVLLQVLVHRSHDLLQDEIALAVYNMASVNFDSFYSTFLPGFLSSCQGIDANQCAVLGRNFKMERDLPSFTQSVHRLVNDLRYYRLCNSSLPLGTVKL</sequence>
<keyword evidence="5" id="KW-0963">Cytoplasm</keyword>
<dbReference type="InterPro" id="IPR001494">
    <property type="entry name" value="Importin-beta_N"/>
</dbReference>
<gene>
    <name evidence="10" type="ORF">AAFF_G00405590</name>
</gene>
<dbReference type="GO" id="GO:0005737">
    <property type="term" value="C:cytoplasm"/>
    <property type="evidence" value="ECO:0007669"/>
    <property type="project" value="UniProtKB-SubCell"/>
</dbReference>
<accession>A0AAD7SC99</accession>
<keyword evidence="6" id="KW-0653">Protein transport</keyword>
<evidence type="ECO:0000256" key="2">
    <source>
        <dbReference type="ARBA" id="ARBA00004496"/>
    </source>
</evidence>
<evidence type="ECO:0000256" key="8">
    <source>
        <dbReference type="SAM" id="MobiDB-lite"/>
    </source>
</evidence>
<feature type="region of interest" description="Disordered" evidence="8">
    <location>
        <begin position="291"/>
        <end position="313"/>
    </location>
</feature>
<evidence type="ECO:0000256" key="5">
    <source>
        <dbReference type="ARBA" id="ARBA00022490"/>
    </source>
</evidence>
<keyword evidence="7" id="KW-0539">Nucleus</keyword>
<organism evidence="10 11">
    <name type="scientific">Aldrovandia affinis</name>
    <dbReference type="NCBI Taxonomy" id="143900"/>
    <lineage>
        <taxon>Eukaryota</taxon>
        <taxon>Metazoa</taxon>
        <taxon>Chordata</taxon>
        <taxon>Craniata</taxon>
        <taxon>Vertebrata</taxon>
        <taxon>Euteleostomi</taxon>
        <taxon>Actinopterygii</taxon>
        <taxon>Neopterygii</taxon>
        <taxon>Teleostei</taxon>
        <taxon>Notacanthiformes</taxon>
        <taxon>Halosauridae</taxon>
        <taxon>Aldrovandia</taxon>
    </lineage>
</organism>
<comment type="subcellular location">
    <subcellularLocation>
        <location evidence="2">Cytoplasm</location>
    </subcellularLocation>
    <subcellularLocation>
        <location evidence="1">Nucleus</location>
    </subcellularLocation>
</comment>
<proteinExistence type="inferred from homology"/>
<dbReference type="InterPro" id="IPR016024">
    <property type="entry name" value="ARM-type_fold"/>
</dbReference>
<dbReference type="InterPro" id="IPR011989">
    <property type="entry name" value="ARM-like"/>
</dbReference>
<evidence type="ECO:0000256" key="4">
    <source>
        <dbReference type="ARBA" id="ARBA00022448"/>
    </source>
</evidence>
<dbReference type="Gene3D" id="1.25.10.10">
    <property type="entry name" value="Leucine-rich Repeat Variant"/>
    <property type="match status" value="1"/>
</dbReference>
<evidence type="ECO:0000256" key="3">
    <source>
        <dbReference type="ARBA" id="ARBA00009466"/>
    </source>
</evidence>
<dbReference type="PANTHER" id="PTHR21452">
    <property type="entry name" value="EXPORTIN-6"/>
    <property type="match status" value="1"/>
</dbReference>
<evidence type="ECO:0000256" key="6">
    <source>
        <dbReference type="ARBA" id="ARBA00022927"/>
    </source>
</evidence>
<keyword evidence="4" id="KW-0813">Transport</keyword>
<dbReference type="GO" id="GO:0005634">
    <property type="term" value="C:nucleus"/>
    <property type="evidence" value="ECO:0007669"/>
    <property type="project" value="UniProtKB-SubCell"/>
</dbReference>
<dbReference type="Proteomes" id="UP001221898">
    <property type="component" value="Unassembled WGS sequence"/>
</dbReference>
<comment type="similarity">
    <text evidence="3">Belongs to the exportin family.</text>
</comment>
<dbReference type="PROSITE" id="PS50166">
    <property type="entry name" value="IMPORTIN_B_NT"/>
    <property type="match status" value="1"/>
</dbReference>
<dbReference type="AlphaFoldDB" id="A0AAD7SC99"/>
<dbReference type="EMBL" id="JAINUG010000080">
    <property type="protein sequence ID" value="KAJ8399829.1"/>
    <property type="molecule type" value="Genomic_DNA"/>
</dbReference>
<dbReference type="SMART" id="SM00913">
    <property type="entry name" value="IBN_N"/>
    <property type="match status" value="1"/>
</dbReference>
<feature type="domain" description="Importin N-terminal" evidence="9">
    <location>
        <begin position="31"/>
        <end position="97"/>
    </location>
</feature>
<evidence type="ECO:0000313" key="10">
    <source>
        <dbReference type="EMBL" id="KAJ8399829.1"/>
    </source>
</evidence>
<dbReference type="GO" id="GO:0006611">
    <property type="term" value="P:protein export from nucleus"/>
    <property type="evidence" value="ECO:0007669"/>
    <property type="project" value="InterPro"/>
</dbReference>
<evidence type="ECO:0000259" key="9">
    <source>
        <dbReference type="PROSITE" id="PS50166"/>
    </source>
</evidence>
<evidence type="ECO:0000256" key="7">
    <source>
        <dbReference type="ARBA" id="ARBA00023242"/>
    </source>
</evidence>
<dbReference type="InterPro" id="IPR040016">
    <property type="entry name" value="XPO6"/>
</dbReference>
<keyword evidence="11" id="KW-1185">Reference proteome</keyword>
<dbReference type="GO" id="GO:0005049">
    <property type="term" value="F:nuclear export signal receptor activity"/>
    <property type="evidence" value="ECO:0007669"/>
    <property type="project" value="InterPro"/>
</dbReference>
<comment type="caution">
    <text evidence="10">The sequence shown here is derived from an EMBL/GenBank/DDBJ whole genome shotgun (WGS) entry which is preliminary data.</text>
</comment>
<dbReference type="Pfam" id="PF03810">
    <property type="entry name" value="IBN_N"/>
    <property type="match status" value="1"/>
</dbReference>
<dbReference type="FunFam" id="1.25.10.10:FF:000147">
    <property type="entry name" value="exportin-6 isoform X2"/>
    <property type="match status" value="1"/>
</dbReference>
<evidence type="ECO:0000313" key="11">
    <source>
        <dbReference type="Proteomes" id="UP001221898"/>
    </source>
</evidence>
<feature type="region of interest" description="Disordered" evidence="8">
    <location>
        <begin position="198"/>
        <end position="220"/>
    </location>
</feature>
<dbReference type="GO" id="GO:0031267">
    <property type="term" value="F:small GTPase binding"/>
    <property type="evidence" value="ECO:0007669"/>
    <property type="project" value="InterPro"/>
</dbReference>
<name>A0AAD7SC99_9TELE</name>
<evidence type="ECO:0000256" key="1">
    <source>
        <dbReference type="ARBA" id="ARBA00004123"/>
    </source>
</evidence>
<dbReference type="SUPFAM" id="SSF48371">
    <property type="entry name" value="ARM repeat"/>
    <property type="match status" value="1"/>
</dbReference>
<dbReference type="Pfam" id="PF08389">
    <property type="entry name" value="Xpo1"/>
    <property type="match status" value="1"/>
</dbReference>